<keyword evidence="2" id="KW-0812">Transmembrane</keyword>
<organism evidence="5 6">
    <name type="scientific">Hemibagrus guttatus</name>
    <dbReference type="NCBI Taxonomy" id="175788"/>
    <lineage>
        <taxon>Eukaryota</taxon>
        <taxon>Metazoa</taxon>
        <taxon>Chordata</taxon>
        <taxon>Craniata</taxon>
        <taxon>Vertebrata</taxon>
        <taxon>Euteleostomi</taxon>
        <taxon>Actinopterygii</taxon>
        <taxon>Neopterygii</taxon>
        <taxon>Teleostei</taxon>
        <taxon>Ostariophysi</taxon>
        <taxon>Siluriformes</taxon>
        <taxon>Bagridae</taxon>
        <taxon>Hemibagrus</taxon>
    </lineage>
</organism>
<evidence type="ECO:0000313" key="6">
    <source>
        <dbReference type="Proteomes" id="UP001274896"/>
    </source>
</evidence>
<feature type="domain" description="Ig-like" evidence="4">
    <location>
        <begin position="227"/>
        <end position="322"/>
    </location>
</feature>
<feature type="signal peptide" evidence="3">
    <location>
        <begin position="1"/>
        <end position="19"/>
    </location>
</feature>
<dbReference type="PANTHER" id="PTHR10075:SF14">
    <property type="entry name" value="CELL ADHESION MOLECULE DSCAM2-RELATED"/>
    <property type="match status" value="1"/>
</dbReference>
<sequence length="396" mass="44490">MRLLWALCAVLFSFQQAFAETAGFIRSPMSQTKLVGDSAVMHCEVIGNPIPEVQWWFIEGDEPNETASQLFEGAQHDRVHINTTYIQHGASTLLLFNLTFNDTGVYECRASNDPDRNALTTLPKVKWIRSQANVIVFERPVIVVSPKELNNQTSGTLSCNFTNPEIPVISTFWEKNGKVIESTKKNEARSYIEYIISKVETNSGKYTCVFKSQDTQADATIEVKSPPNIVAHKHSENANENDKAVLVCDCHSYPLATDWNWIKIEESGQEMPITNGTDRYLIKSTPYNSTLTIEDLNNEDAADYKCTGVNELGNASDKIHLRVRSRLAALWPFLGIVAEVIILVTIIFIYEKRRKPDEINDGPGRLAVINGTMNSAVYQKILKENVRPSVCDLKLK</sequence>
<keyword evidence="1" id="KW-0393">Immunoglobulin domain</keyword>
<dbReference type="PRINTS" id="PR01856">
    <property type="entry name" value="BASIGIN"/>
</dbReference>
<dbReference type="PANTHER" id="PTHR10075">
    <property type="entry name" value="BASIGIN RELATED"/>
    <property type="match status" value="1"/>
</dbReference>
<dbReference type="Pfam" id="PF13927">
    <property type="entry name" value="Ig_3"/>
    <property type="match status" value="2"/>
</dbReference>
<dbReference type="Proteomes" id="UP001274896">
    <property type="component" value="Unassembled WGS sequence"/>
</dbReference>
<feature type="transmembrane region" description="Helical" evidence="2">
    <location>
        <begin position="329"/>
        <end position="350"/>
    </location>
</feature>
<dbReference type="Pfam" id="PF13895">
    <property type="entry name" value="Ig_2"/>
    <property type="match status" value="1"/>
</dbReference>
<evidence type="ECO:0000259" key="4">
    <source>
        <dbReference type="PROSITE" id="PS50835"/>
    </source>
</evidence>
<dbReference type="AlphaFoldDB" id="A0AAE0QW58"/>
<accession>A0AAE0QW58</accession>
<keyword evidence="3" id="KW-0732">Signal</keyword>
<dbReference type="InterPro" id="IPR036179">
    <property type="entry name" value="Ig-like_dom_sf"/>
</dbReference>
<reference evidence="5" key="1">
    <citation type="submission" date="2023-06" db="EMBL/GenBank/DDBJ databases">
        <title>Male Hemibagrus guttatus genome.</title>
        <authorList>
            <person name="Bian C."/>
        </authorList>
    </citation>
    <scope>NUCLEOTIDE SEQUENCE</scope>
    <source>
        <strain evidence="5">Male_cb2023</strain>
        <tissue evidence="5">Muscle</tissue>
    </source>
</reference>
<dbReference type="InterPro" id="IPR003599">
    <property type="entry name" value="Ig_sub"/>
</dbReference>
<protein>
    <recommendedName>
        <fullName evidence="4">Ig-like domain-containing protein</fullName>
    </recommendedName>
</protein>
<feature type="domain" description="Ig-like" evidence="4">
    <location>
        <begin position="140"/>
        <end position="222"/>
    </location>
</feature>
<keyword evidence="2" id="KW-1133">Transmembrane helix</keyword>
<dbReference type="InterPro" id="IPR013783">
    <property type="entry name" value="Ig-like_fold"/>
</dbReference>
<dbReference type="SUPFAM" id="SSF48726">
    <property type="entry name" value="Immunoglobulin"/>
    <property type="match status" value="3"/>
</dbReference>
<dbReference type="FunFam" id="2.60.40.10:FF:000291">
    <property type="entry name" value="Neuroplastin b"/>
    <property type="match status" value="1"/>
</dbReference>
<proteinExistence type="predicted"/>
<dbReference type="InterPro" id="IPR007110">
    <property type="entry name" value="Ig-like_dom"/>
</dbReference>
<dbReference type="EMBL" id="JAUCMX010000010">
    <property type="protein sequence ID" value="KAK3533561.1"/>
    <property type="molecule type" value="Genomic_DNA"/>
</dbReference>
<dbReference type="PROSITE" id="PS50835">
    <property type="entry name" value="IG_LIKE"/>
    <property type="match status" value="3"/>
</dbReference>
<dbReference type="SMART" id="SM00409">
    <property type="entry name" value="IG"/>
    <property type="match status" value="3"/>
</dbReference>
<evidence type="ECO:0000256" key="3">
    <source>
        <dbReference type="SAM" id="SignalP"/>
    </source>
</evidence>
<dbReference type="SMART" id="SM00408">
    <property type="entry name" value="IGc2"/>
    <property type="match status" value="2"/>
</dbReference>
<name>A0AAE0QW58_9TELE</name>
<dbReference type="InterPro" id="IPR003598">
    <property type="entry name" value="Ig_sub2"/>
</dbReference>
<dbReference type="Gene3D" id="2.60.40.10">
    <property type="entry name" value="Immunoglobulins"/>
    <property type="match status" value="3"/>
</dbReference>
<keyword evidence="6" id="KW-1185">Reference proteome</keyword>
<feature type="domain" description="Ig-like" evidence="4">
    <location>
        <begin position="36"/>
        <end position="120"/>
    </location>
</feature>
<gene>
    <name evidence="5" type="ORF">QTP70_023439</name>
</gene>
<feature type="chain" id="PRO_5041987709" description="Ig-like domain-containing protein" evidence="3">
    <location>
        <begin position="20"/>
        <end position="396"/>
    </location>
</feature>
<evidence type="ECO:0000256" key="1">
    <source>
        <dbReference type="ARBA" id="ARBA00023319"/>
    </source>
</evidence>
<evidence type="ECO:0000313" key="5">
    <source>
        <dbReference type="EMBL" id="KAK3533561.1"/>
    </source>
</evidence>
<evidence type="ECO:0000256" key="2">
    <source>
        <dbReference type="SAM" id="Phobius"/>
    </source>
</evidence>
<keyword evidence="2" id="KW-0472">Membrane</keyword>
<comment type="caution">
    <text evidence="5">The sequence shown here is derived from an EMBL/GenBank/DDBJ whole genome shotgun (WGS) entry which is preliminary data.</text>
</comment>